<dbReference type="InterPro" id="IPR027470">
    <property type="entry name" value="Cation_efflux_CTD"/>
</dbReference>
<dbReference type="PANTHER" id="PTHR43840">
    <property type="entry name" value="MITOCHONDRIAL METAL TRANSPORTER 1-RELATED"/>
    <property type="match status" value="1"/>
</dbReference>
<dbReference type="InterPro" id="IPR002524">
    <property type="entry name" value="Cation_efflux"/>
</dbReference>
<dbReference type="GO" id="GO:0015086">
    <property type="term" value="F:cadmium ion transmembrane transporter activity"/>
    <property type="evidence" value="ECO:0007669"/>
    <property type="project" value="TreeGrafter"/>
</dbReference>
<keyword evidence="4 7" id="KW-0812">Transmembrane</keyword>
<proteinExistence type="predicted"/>
<evidence type="ECO:0000256" key="4">
    <source>
        <dbReference type="ARBA" id="ARBA00022692"/>
    </source>
</evidence>
<keyword evidence="5 7" id="KW-1133">Transmembrane helix</keyword>
<evidence type="ECO:0000256" key="1">
    <source>
        <dbReference type="ARBA" id="ARBA00004141"/>
    </source>
</evidence>
<comment type="subcellular location">
    <subcellularLocation>
        <location evidence="1">Membrane</location>
        <topology evidence="1">Multi-pass membrane protein</topology>
    </subcellularLocation>
</comment>
<feature type="domain" description="Cation efflux protein cytoplasmic" evidence="9">
    <location>
        <begin position="218"/>
        <end position="295"/>
    </location>
</feature>
<dbReference type="Pfam" id="PF01545">
    <property type="entry name" value="Cation_efflux"/>
    <property type="match status" value="1"/>
</dbReference>
<dbReference type="EMBL" id="CP066681">
    <property type="protein sequence ID" value="QQG36627.1"/>
    <property type="molecule type" value="Genomic_DNA"/>
</dbReference>
<dbReference type="InterPro" id="IPR036837">
    <property type="entry name" value="Cation_efflux_CTD_sf"/>
</dbReference>
<dbReference type="GO" id="GO:0015093">
    <property type="term" value="F:ferrous iron transmembrane transporter activity"/>
    <property type="evidence" value="ECO:0007669"/>
    <property type="project" value="TreeGrafter"/>
</dbReference>
<dbReference type="InterPro" id="IPR058533">
    <property type="entry name" value="Cation_efflux_TM"/>
</dbReference>
<name>A0A7T5R352_9BACT</name>
<feature type="domain" description="Cation efflux protein transmembrane" evidence="8">
    <location>
        <begin position="22"/>
        <end position="214"/>
    </location>
</feature>
<keyword evidence="3" id="KW-1003">Cell membrane</keyword>
<feature type="transmembrane region" description="Helical" evidence="7">
    <location>
        <begin position="121"/>
        <end position="141"/>
    </location>
</feature>
<feature type="transmembrane region" description="Helical" evidence="7">
    <location>
        <begin position="88"/>
        <end position="109"/>
    </location>
</feature>
<dbReference type="PANTHER" id="PTHR43840:SF41">
    <property type="entry name" value="CATION-EFFLUX PUMP FIEF"/>
    <property type="match status" value="1"/>
</dbReference>
<evidence type="ECO:0000313" key="11">
    <source>
        <dbReference type="Proteomes" id="UP000595362"/>
    </source>
</evidence>
<dbReference type="AlphaFoldDB" id="A0A7T5R352"/>
<reference evidence="10 11" key="1">
    <citation type="submission" date="2020-07" db="EMBL/GenBank/DDBJ databases">
        <title>Huge and variable diversity of episymbiotic CPR bacteria and DPANN archaea in groundwater ecosystems.</title>
        <authorList>
            <person name="He C.Y."/>
            <person name="Keren R."/>
            <person name="Whittaker M."/>
            <person name="Farag I.F."/>
            <person name="Doudna J."/>
            <person name="Cate J.H.D."/>
            <person name="Banfield J.F."/>
        </authorList>
    </citation>
    <scope>NUCLEOTIDE SEQUENCE [LARGE SCALE GENOMIC DNA]</scope>
    <source>
        <strain evidence="10">NC_groundwater_70_Ag_B-0.1um_54_66</strain>
    </source>
</reference>
<feature type="transmembrane region" description="Helical" evidence="7">
    <location>
        <begin position="16"/>
        <end position="40"/>
    </location>
</feature>
<evidence type="ECO:0000313" key="10">
    <source>
        <dbReference type="EMBL" id="QQG36627.1"/>
    </source>
</evidence>
<evidence type="ECO:0000256" key="5">
    <source>
        <dbReference type="ARBA" id="ARBA00022989"/>
    </source>
</evidence>
<dbReference type="Gene3D" id="3.30.70.1350">
    <property type="entry name" value="Cation efflux protein, cytoplasmic domain"/>
    <property type="match status" value="1"/>
</dbReference>
<keyword evidence="6 7" id="KW-0472">Membrane</keyword>
<dbReference type="InterPro" id="IPR050291">
    <property type="entry name" value="CDF_Transporter"/>
</dbReference>
<gene>
    <name evidence="10" type="ORF">HYS17_02300</name>
</gene>
<evidence type="ECO:0000259" key="8">
    <source>
        <dbReference type="Pfam" id="PF01545"/>
    </source>
</evidence>
<dbReference type="GO" id="GO:0005886">
    <property type="term" value="C:plasma membrane"/>
    <property type="evidence" value="ECO:0007669"/>
    <property type="project" value="TreeGrafter"/>
</dbReference>
<accession>A0A7T5R352</accession>
<keyword evidence="2" id="KW-0813">Transport</keyword>
<dbReference type="InterPro" id="IPR027469">
    <property type="entry name" value="Cation_efflux_TMD_sf"/>
</dbReference>
<protein>
    <submittedName>
        <fullName evidence="10">Cation transporter</fullName>
    </submittedName>
</protein>
<dbReference type="SUPFAM" id="SSF161111">
    <property type="entry name" value="Cation efflux protein transmembrane domain-like"/>
    <property type="match status" value="1"/>
</dbReference>
<feature type="transmembrane region" description="Helical" evidence="7">
    <location>
        <begin position="161"/>
        <end position="185"/>
    </location>
</feature>
<evidence type="ECO:0000259" key="9">
    <source>
        <dbReference type="Pfam" id="PF16916"/>
    </source>
</evidence>
<evidence type="ECO:0000256" key="6">
    <source>
        <dbReference type="ARBA" id="ARBA00023136"/>
    </source>
</evidence>
<evidence type="ECO:0000256" key="2">
    <source>
        <dbReference type="ARBA" id="ARBA00022448"/>
    </source>
</evidence>
<organism evidence="10 11">
    <name type="scientific">Micavibrio aeruginosavorus</name>
    <dbReference type="NCBI Taxonomy" id="349221"/>
    <lineage>
        <taxon>Bacteria</taxon>
        <taxon>Pseudomonadati</taxon>
        <taxon>Bdellovibrionota</taxon>
        <taxon>Bdellovibrionia</taxon>
        <taxon>Bdellovibrionales</taxon>
        <taxon>Pseudobdellovibrionaceae</taxon>
        <taxon>Micavibrio</taxon>
    </lineage>
</organism>
<dbReference type="NCBIfam" id="TIGR01297">
    <property type="entry name" value="CDF"/>
    <property type="match status" value="1"/>
</dbReference>
<evidence type="ECO:0000256" key="3">
    <source>
        <dbReference type="ARBA" id="ARBA00022475"/>
    </source>
</evidence>
<dbReference type="Pfam" id="PF16916">
    <property type="entry name" value="ZT_dimer"/>
    <property type="match status" value="1"/>
</dbReference>
<dbReference type="GO" id="GO:0015341">
    <property type="term" value="F:zinc efflux antiporter activity"/>
    <property type="evidence" value="ECO:0007669"/>
    <property type="project" value="TreeGrafter"/>
</dbReference>
<dbReference type="Gene3D" id="1.20.1510.10">
    <property type="entry name" value="Cation efflux protein transmembrane domain"/>
    <property type="match status" value="1"/>
</dbReference>
<sequence length="306" mass="33635">MSVQEESFSSYMPHKALVAGMASIATVLLLILMKAAIFVITDAASILASLMDSLSDATVSVMTYFAIRFSLKPADDDHRSGHGKIEGLAALFQAALIMLAGAALLWESIRRLAVPQPIENHELAIVVMLVSIALSIVLIRIQEKVLKEAPSLAVEADQAHYATDIIVNAGVIVVMLLLLAGAPLWVDTLFAMAMVGYLGWTARGIGMLGLDMLLDRELPETIRQSIINKVRAHDRVIDMHDLRTSKSGMRVFISFDIEVDGDMKLTDAHEVARHVEYDLLRDFPHAEIMIHIDPYGDADDTRHNAR</sequence>
<dbReference type="SUPFAM" id="SSF160240">
    <property type="entry name" value="Cation efflux protein cytoplasmic domain-like"/>
    <property type="match status" value="1"/>
</dbReference>
<dbReference type="Proteomes" id="UP000595362">
    <property type="component" value="Chromosome"/>
</dbReference>
<dbReference type="GO" id="GO:0006882">
    <property type="term" value="P:intracellular zinc ion homeostasis"/>
    <property type="evidence" value="ECO:0007669"/>
    <property type="project" value="TreeGrafter"/>
</dbReference>
<evidence type="ECO:0000256" key="7">
    <source>
        <dbReference type="SAM" id="Phobius"/>
    </source>
</evidence>